<evidence type="ECO:0000256" key="6">
    <source>
        <dbReference type="PROSITE-ProRule" id="PRU01016"/>
    </source>
</evidence>
<dbReference type="Gene3D" id="3.90.120.10">
    <property type="entry name" value="DNA Methylase, subunit A, domain 2"/>
    <property type="match status" value="1"/>
</dbReference>
<dbReference type="NCBIfam" id="TIGR00675">
    <property type="entry name" value="dcm"/>
    <property type="match status" value="1"/>
</dbReference>
<evidence type="ECO:0000256" key="3">
    <source>
        <dbReference type="ARBA" id="ARBA00022691"/>
    </source>
</evidence>
<dbReference type="InterPro" id="IPR031303">
    <property type="entry name" value="C5_meth_CS"/>
</dbReference>
<evidence type="ECO:0000256" key="4">
    <source>
        <dbReference type="ARBA" id="ARBA00022747"/>
    </source>
</evidence>
<dbReference type="PRINTS" id="PR00105">
    <property type="entry name" value="C5METTRFRASE"/>
</dbReference>
<evidence type="ECO:0000313" key="10">
    <source>
        <dbReference type="Proteomes" id="UP000005839"/>
    </source>
</evidence>
<evidence type="ECO:0000256" key="5">
    <source>
        <dbReference type="ARBA" id="ARBA00047422"/>
    </source>
</evidence>
<evidence type="ECO:0000256" key="1">
    <source>
        <dbReference type="ARBA" id="ARBA00022603"/>
    </source>
</evidence>
<dbReference type="Gene3D" id="3.40.50.150">
    <property type="entry name" value="Vaccinia Virus protein VP39"/>
    <property type="match status" value="1"/>
</dbReference>
<comment type="caution">
    <text evidence="9">The sequence shown here is derived from an EMBL/GenBank/DDBJ whole genome shotgun (WGS) entry which is preliminary data.</text>
</comment>
<dbReference type="REBASE" id="66323">
    <property type="entry name" value="M.SbeKT99ORF1479P"/>
</dbReference>
<dbReference type="InterPro" id="IPR029063">
    <property type="entry name" value="SAM-dependent_MTases_sf"/>
</dbReference>
<dbReference type="PROSITE" id="PS51679">
    <property type="entry name" value="SAM_MT_C5"/>
    <property type="match status" value="1"/>
</dbReference>
<dbReference type="GO" id="GO:0003677">
    <property type="term" value="F:DNA binding"/>
    <property type="evidence" value="ECO:0007669"/>
    <property type="project" value="TreeGrafter"/>
</dbReference>
<evidence type="ECO:0000313" key="9">
    <source>
        <dbReference type="EMBL" id="EDP99847.1"/>
    </source>
</evidence>
<evidence type="ECO:0000256" key="7">
    <source>
        <dbReference type="RuleBase" id="RU000416"/>
    </source>
</evidence>
<dbReference type="InterPro" id="IPR018117">
    <property type="entry name" value="C5_DNA_meth_AS"/>
</dbReference>
<dbReference type="Pfam" id="PF00145">
    <property type="entry name" value="DNA_methylase"/>
    <property type="match status" value="2"/>
</dbReference>
<dbReference type="RefSeq" id="WP_005501065.1">
    <property type="nucleotide sequence ID" value="NZ_ABIC01000030.1"/>
</dbReference>
<accession>A9DFR8</accession>
<dbReference type="PANTHER" id="PTHR10629:SF52">
    <property type="entry name" value="DNA (CYTOSINE-5)-METHYLTRANSFERASE 1"/>
    <property type="match status" value="1"/>
</dbReference>
<dbReference type="GO" id="GO:0003886">
    <property type="term" value="F:DNA (cytosine-5-)-methyltransferase activity"/>
    <property type="evidence" value="ECO:0007669"/>
    <property type="project" value="UniProtKB-EC"/>
</dbReference>
<dbReference type="InterPro" id="IPR001525">
    <property type="entry name" value="C5_MeTfrase"/>
</dbReference>
<name>A9DFR8_9GAMM</name>
<comment type="catalytic activity">
    <reaction evidence="5 8">
        <text>a 2'-deoxycytidine in DNA + S-adenosyl-L-methionine = a 5-methyl-2'-deoxycytidine in DNA + S-adenosyl-L-homocysteine + H(+)</text>
        <dbReference type="Rhea" id="RHEA:13681"/>
        <dbReference type="Rhea" id="RHEA-COMP:11369"/>
        <dbReference type="Rhea" id="RHEA-COMP:11370"/>
        <dbReference type="ChEBI" id="CHEBI:15378"/>
        <dbReference type="ChEBI" id="CHEBI:57856"/>
        <dbReference type="ChEBI" id="CHEBI:59789"/>
        <dbReference type="ChEBI" id="CHEBI:85452"/>
        <dbReference type="ChEBI" id="CHEBI:85454"/>
        <dbReference type="EC" id="2.1.1.37"/>
    </reaction>
</comment>
<evidence type="ECO:0000256" key="8">
    <source>
        <dbReference type="RuleBase" id="RU000417"/>
    </source>
</evidence>
<gene>
    <name evidence="9" type="ORF">KT99_01479</name>
</gene>
<dbReference type="AlphaFoldDB" id="A9DFR8"/>
<keyword evidence="10" id="KW-1185">Reference proteome</keyword>
<dbReference type="SUPFAM" id="SSF53335">
    <property type="entry name" value="S-adenosyl-L-methionine-dependent methyltransferases"/>
    <property type="match status" value="1"/>
</dbReference>
<keyword evidence="2 6" id="KW-0808">Transferase</keyword>
<dbReference type="PROSITE" id="PS00095">
    <property type="entry name" value="C5_MTASE_2"/>
    <property type="match status" value="1"/>
</dbReference>
<keyword evidence="1 6" id="KW-0489">Methyltransferase</keyword>
<dbReference type="Proteomes" id="UP000005839">
    <property type="component" value="Unassembled WGS sequence"/>
</dbReference>
<dbReference type="PROSITE" id="PS00094">
    <property type="entry name" value="C5_MTASE_1"/>
    <property type="match status" value="1"/>
</dbReference>
<dbReference type="GO" id="GO:0009307">
    <property type="term" value="P:DNA restriction-modification system"/>
    <property type="evidence" value="ECO:0007669"/>
    <property type="project" value="UniProtKB-KW"/>
</dbReference>
<keyword evidence="3 6" id="KW-0949">S-adenosyl-L-methionine</keyword>
<dbReference type="EMBL" id="ABIC01000030">
    <property type="protein sequence ID" value="EDP99847.1"/>
    <property type="molecule type" value="Genomic_DNA"/>
</dbReference>
<dbReference type="PANTHER" id="PTHR10629">
    <property type="entry name" value="CYTOSINE-SPECIFIC METHYLTRANSFERASE"/>
    <property type="match status" value="1"/>
</dbReference>
<organism evidence="9 10">
    <name type="scientific">Shewanella benthica KT99</name>
    <dbReference type="NCBI Taxonomy" id="314608"/>
    <lineage>
        <taxon>Bacteria</taxon>
        <taxon>Pseudomonadati</taxon>
        <taxon>Pseudomonadota</taxon>
        <taxon>Gammaproteobacteria</taxon>
        <taxon>Alteromonadales</taxon>
        <taxon>Shewanellaceae</taxon>
        <taxon>Shewanella</taxon>
    </lineage>
</organism>
<comment type="similarity">
    <text evidence="6 7">Belongs to the class I-like SAM-binding methyltransferase superfamily. C5-methyltransferase family.</text>
</comment>
<reference evidence="9 10" key="1">
    <citation type="submission" date="2007-10" db="EMBL/GenBank/DDBJ databases">
        <authorList>
            <person name="Yayanos A."/>
            <person name="Ferriera S."/>
            <person name="Johnson J."/>
            <person name="Kravitz S."/>
            <person name="Halpern A."/>
            <person name="Remington K."/>
            <person name="Beeson K."/>
            <person name="Tran B."/>
            <person name="Rogers Y.-H."/>
            <person name="Friedman R."/>
            <person name="Venter J.C."/>
        </authorList>
    </citation>
    <scope>NUCLEOTIDE SEQUENCE [LARGE SCALE GENOMIC DNA]</scope>
    <source>
        <strain evidence="9 10">KT99</strain>
    </source>
</reference>
<feature type="active site" evidence="6">
    <location>
        <position position="144"/>
    </location>
</feature>
<evidence type="ECO:0000256" key="2">
    <source>
        <dbReference type="ARBA" id="ARBA00022679"/>
    </source>
</evidence>
<sequence>MNHIELFAGCGGLSLGLDKAGFKLIMANELSPMAAETFAYNFLNENLEEIAKNDGKPKQSYWLNSQFSDLKSRLRENPFNSPSFSSGEGFSDIPKDLDKLQGKLVIGSIIELNKLLENTPELVKKLQDGFGKGGLDLVSGGPPCQSFSMAGLRKRDCDKNSLPWEFAKFVSLTKPKIAVLENVTGILRAFKDDDGNSFHAWFEVAKVFATKGYVPLCLHINARLAGIAQNRPRFIMIAIREDIYDRLAINFKSDSTESKLFKSSEIFFQAVQKDIGKVKFGSLPYFDVTKPADLALFKNSFLHHLVGINEVSVREALDDLKQKKPKPVSKFVKNLNKTFSNSLKKREGGIPNHEQRNNSEIVKRRFRLYQVLQQIDNRSVTKAVFAILKGSDTQLNENVWAEIKEYSYLRESGKLELFSKKESFITYLLSHPTKKQTQKALAPNSPAPAALSIPDDACHYDEDELRVLTVREMARIQSFPDNFVFRSKVTTGGQMRKFEVPQYTQVGNAVPPLLGLALGKVIKELLNSKCDS</sequence>
<proteinExistence type="inferred from homology"/>
<protein>
    <recommendedName>
        <fullName evidence="8">Cytosine-specific methyltransferase</fullName>
        <ecNumber evidence="8">2.1.1.37</ecNumber>
    </recommendedName>
</protein>
<dbReference type="EC" id="2.1.1.37" evidence="8"/>
<dbReference type="InterPro" id="IPR050390">
    <property type="entry name" value="C5-Methyltransferase"/>
</dbReference>
<dbReference type="GO" id="GO:0044027">
    <property type="term" value="P:negative regulation of gene expression via chromosomal CpG island methylation"/>
    <property type="evidence" value="ECO:0007669"/>
    <property type="project" value="TreeGrafter"/>
</dbReference>
<dbReference type="GO" id="GO:0032259">
    <property type="term" value="P:methylation"/>
    <property type="evidence" value="ECO:0007669"/>
    <property type="project" value="UniProtKB-KW"/>
</dbReference>
<dbReference type="STRING" id="314608.KT99_01479"/>
<keyword evidence="4" id="KW-0680">Restriction system</keyword>